<dbReference type="AlphaFoldDB" id="A0A645C261"/>
<proteinExistence type="predicted"/>
<evidence type="ECO:0000256" key="1">
    <source>
        <dbReference type="ARBA" id="ARBA00023125"/>
    </source>
</evidence>
<dbReference type="PANTHER" id="PTHR30328">
    <property type="entry name" value="TRANSCRIPTIONAL REPRESSOR"/>
    <property type="match status" value="1"/>
</dbReference>
<protein>
    <recommendedName>
        <fullName evidence="2">HTH tetR-type domain-containing protein</fullName>
    </recommendedName>
</protein>
<feature type="domain" description="HTH tetR-type" evidence="2">
    <location>
        <begin position="1"/>
        <end position="59"/>
    </location>
</feature>
<dbReference type="GO" id="GO:0003677">
    <property type="term" value="F:DNA binding"/>
    <property type="evidence" value="ECO:0007669"/>
    <property type="project" value="UniProtKB-KW"/>
</dbReference>
<dbReference type="InterPro" id="IPR036271">
    <property type="entry name" value="Tet_transcr_reg_TetR-rel_C_sf"/>
</dbReference>
<sequence>MKEKIMAAAILLFSKYGYKKTTVEDIAGALQMTKGSIYRYFANKEDLYHQAVSQLLDDWRKFVQKSIAADTQPLEKLLHMAEVAIHYPETNPDFCAIVLADPAIFSLSPGKDHYRAANRPAEELLHAVLNEGVAAGVFRDLNIEYTTELLYSIYMMHLIKIYGNGEGQRGFEVYMNGIDLLLNGLKK</sequence>
<dbReference type="PROSITE" id="PS50977">
    <property type="entry name" value="HTH_TETR_2"/>
    <property type="match status" value="1"/>
</dbReference>
<evidence type="ECO:0000259" key="2">
    <source>
        <dbReference type="PROSITE" id="PS50977"/>
    </source>
</evidence>
<dbReference type="SUPFAM" id="SSF48498">
    <property type="entry name" value="Tetracyclin repressor-like, C-terminal domain"/>
    <property type="match status" value="1"/>
</dbReference>
<dbReference type="Gene3D" id="1.10.357.10">
    <property type="entry name" value="Tetracycline Repressor, domain 2"/>
    <property type="match status" value="1"/>
</dbReference>
<dbReference type="Pfam" id="PF00440">
    <property type="entry name" value="TetR_N"/>
    <property type="match status" value="1"/>
</dbReference>
<dbReference type="PANTHER" id="PTHR30328:SF54">
    <property type="entry name" value="HTH-TYPE TRANSCRIPTIONAL REPRESSOR SCO4008"/>
    <property type="match status" value="1"/>
</dbReference>
<keyword evidence="1" id="KW-0238">DNA-binding</keyword>
<evidence type="ECO:0000313" key="3">
    <source>
        <dbReference type="EMBL" id="MPM71041.1"/>
    </source>
</evidence>
<dbReference type="PRINTS" id="PR00455">
    <property type="entry name" value="HTHTETR"/>
</dbReference>
<dbReference type="InterPro" id="IPR050109">
    <property type="entry name" value="HTH-type_TetR-like_transc_reg"/>
</dbReference>
<gene>
    <name evidence="3" type="ORF">SDC9_118004</name>
</gene>
<dbReference type="InterPro" id="IPR001647">
    <property type="entry name" value="HTH_TetR"/>
</dbReference>
<accession>A0A645C261</accession>
<organism evidence="3">
    <name type="scientific">bioreactor metagenome</name>
    <dbReference type="NCBI Taxonomy" id="1076179"/>
    <lineage>
        <taxon>unclassified sequences</taxon>
        <taxon>metagenomes</taxon>
        <taxon>ecological metagenomes</taxon>
    </lineage>
</organism>
<dbReference type="Gene3D" id="1.10.10.60">
    <property type="entry name" value="Homeodomain-like"/>
    <property type="match status" value="1"/>
</dbReference>
<dbReference type="EMBL" id="VSSQ01023864">
    <property type="protein sequence ID" value="MPM71041.1"/>
    <property type="molecule type" value="Genomic_DNA"/>
</dbReference>
<comment type="caution">
    <text evidence="3">The sequence shown here is derived from an EMBL/GenBank/DDBJ whole genome shotgun (WGS) entry which is preliminary data.</text>
</comment>
<reference evidence="3" key="1">
    <citation type="submission" date="2019-08" db="EMBL/GenBank/DDBJ databases">
        <authorList>
            <person name="Kucharzyk K."/>
            <person name="Murdoch R.W."/>
            <person name="Higgins S."/>
            <person name="Loffler F."/>
        </authorList>
    </citation>
    <scope>NUCLEOTIDE SEQUENCE</scope>
</reference>
<dbReference type="InterPro" id="IPR009057">
    <property type="entry name" value="Homeodomain-like_sf"/>
</dbReference>
<dbReference type="SUPFAM" id="SSF46689">
    <property type="entry name" value="Homeodomain-like"/>
    <property type="match status" value="1"/>
</dbReference>
<name>A0A645C261_9ZZZZ</name>